<gene>
    <name evidence="5" type="ORF">SPPG_04575</name>
</gene>
<dbReference type="AlphaFoldDB" id="A0A0L0HGN2"/>
<dbReference type="SMART" id="SM00320">
    <property type="entry name" value="WD40"/>
    <property type="match status" value="3"/>
</dbReference>
<dbReference type="EMBL" id="KQ257456">
    <property type="protein sequence ID" value="KND00243.1"/>
    <property type="molecule type" value="Genomic_DNA"/>
</dbReference>
<dbReference type="InParanoid" id="A0A0L0HGN2"/>
<dbReference type="PANTHER" id="PTHR47232">
    <property type="entry name" value="TRANSDUCIN FAMILY PROTEIN / WD-40 REPEAT FAMILY PROTEIN"/>
    <property type="match status" value="1"/>
</dbReference>
<dbReference type="Gene3D" id="4.10.60.10">
    <property type="entry name" value="Zinc finger, CCHC-type"/>
    <property type="match status" value="1"/>
</dbReference>
<feature type="compositionally biased region" description="Low complexity" evidence="3">
    <location>
        <begin position="219"/>
        <end position="228"/>
    </location>
</feature>
<feature type="compositionally biased region" description="Polar residues" evidence="3">
    <location>
        <begin position="284"/>
        <end position="296"/>
    </location>
</feature>
<dbReference type="InterPro" id="IPR001680">
    <property type="entry name" value="WD40_rpt"/>
</dbReference>
<dbReference type="InterPro" id="IPR036322">
    <property type="entry name" value="WD40_repeat_dom_sf"/>
</dbReference>
<dbReference type="RefSeq" id="XP_016608282.1">
    <property type="nucleotide sequence ID" value="XM_016752812.1"/>
</dbReference>
<dbReference type="GO" id="GO:0003676">
    <property type="term" value="F:nucleic acid binding"/>
    <property type="evidence" value="ECO:0007669"/>
    <property type="project" value="InterPro"/>
</dbReference>
<feature type="domain" description="CCHC-type" evidence="4">
    <location>
        <begin position="56"/>
        <end position="71"/>
    </location>
</feature>
<dbReference type="eggNOG" id="ENOG502SC03">
    <property type="taxonomic scope" value="Eukaryota"/>
</dbReference>
<keyword evidence="1" id="KW-0862">Zinc</keyword>
<dbReference type="PROSITE" id="PS50158">
    <property type="entry name" value="ZF_CCHC"/>
    <property type="match status" value="1"/>
</dbReference>
<evidence type="ECO:0000259" key="4">
    <source>
        <dbReference type="PROSITE" id="PS50158"/>
    </source>
</evidence>
<dbReference type="SMART" id="SM00343">
    <property type="entry name" value="ZnF_C2HC"/>
    <property type="match status" value="1"/>
</dbReference>
<dbReference type="SUPFAM" id="SSF50978">
    <property type="entry name" value="WD40 repeat-like"/>
    <property type="match status" value="1"/>
</dbReference>
<keyword evidence="1" id="KW-0863">Zinc-finger</keyword>
<feature type="repeat" description="WD" evidence="2">
    <location>
        <begin position="541"/>
        <end position="582"/>
    </location>
</feature>
<dbReference type="Proteomes" id="UP000053201">
    <property type="component" value="Unassembled WGS sequence"/>
</dbReference>
<evidence type="ECO:0000256" key="1">
    <source>
        <dbReference type="PROSITE-ProRule" id="PRU00047"/>
    </source>
</evidence>
<protein>
    <recommendedName>
        <fullName evidence="4">CCHC-type domain-containing protein</fullName>
    </recommendedName>
</protein>
<feature type="region of interest" description="Disordered" evidence="3">
    <location>
        <begin position="277"/>
        <end position="352"/>
    </location>
</feature>
<dbReference type="Gene3D" id="2.130.10.10">
    <property type="entry name" value="YVTN repeat-like/Quinoprotein amine dehydrogenase"/>
    <property type="match status" value="2"/>
</dbReference>
<accession>A0A0L0HGN2</accession>
<organism evidence="5 6">
    <name type="scientific">Spizellomyces punctatus (strain DAOM BR117)</name>
    <dbReference type="NCBI Taxonomy" id="645134"/>
    <lineage>
        <taxon>Eukaryota</taxon>
        <taxon>Fungi</taxon>
        <taxon>Fungi incertae sedis</taxon>
        <taxon>Chytridiomycota</taxon>
        <taxon>Chytridiomycota incertae sedis</taxon>
        <taxon>Chytridiomycetes</taxon>
        <taxon>Spizellomycetales</taxon>
        <taxon>Spizellomycetaceae</taxon>
        <taxon>Spizellomyces</taxon>
    </lineage>
</organism>
<dbReference type="InterPro" id="IPR036875">
    <property type="entry name" value="Znf_CCHC_sf"/>
</dbReference>
<evidence type="ECO:0000313" key="6">
    <source>
        <dbReference type="Proteomes" id="UP000053201"/>
    </source>
</evidence>
<feature type="region of interest" description="Disordered" evidence="3">
    <location>
        <begin position="207"/>
        <end position="235"/>
    </location>
</feature>
<feature type="compositionally biased region" description="Polar residues" evidence="3">
    <location>
        <begin position="324"/>
        <end position="341"/>
    </location>
</feature>
<dbReference type="InterPro" id="IPR001878">
    <property type="entry name" value="Znf_CCHC"/>
</dbReference>
<dbReference type="InterPro" id="IPR015943">
    <property type="entry name" value="WD40/YVTN_repeat-like_dom_sf"/>
</dbReference>
<feature type="region of interest" description="Disordered" evidence="3">
    <location>
        <begin position="72"/>
        <end position="185"/>
    </location>
</feature>
<evidence type="ECO:0000256" key="3">
    <source>
        <dbReference type="SAM" id="MobiDB-lite"/>
    </source>
</evidence>
<dbReference type="SUPFAM" id="SSF57756">
    <property type="entry name" value="Retrovirus zinc finger-like domains"/>
    <property type="match status" value="1"/>
</dbReference>
<evidence type="ECO:0000256" key="2">
    <source>
        <dbReference type="PROSITE-ProRule" id="PRU00221"/>
    </source>
</evidence>
<sequence length="733" mass="82286">MERGNIGSIPSVFQSSILRADSRDHTPLWDGPGSGQRSRSRGRFVPDRNVIPTTPCPRCGKMGHWARYCPNQSIGESPRRPPSWHTGREATGKRPFSSRDSNLFGTNRHDFGHQPVNYDVKNKRPRLDSPSSSPEVIPVKEEEEDQPVAIAEPVIREGSRRRSPSPNPHGENLREERPPPDPFESLVSQHQDLQLVGSMVARRGADEMPLQRSENANKASSLSSSSGEESSDSEAEGLSLAQLAIQMERQRHRFIIFTDKARRASRRIARLTRLLERAAAKSASEVSPRSTINGRSPRSKHNHSSQMQDTPAAVQAGPSEGHTELSSPQGSSRRQTKSSTENGRDESSSWQPETKRTICTLYNFNRRKVGEFTRKPRSLLLPPENPGPVQDTVIASTLDGHLHLFDQRGKSQFQSVLHEELRNYWSEDIAWVSPNVLAVAAADKSAQNSTKGDKASIVPHQLALLYDCSVKRGKFTYKVQHLRNNMPHDRGIALIYPFANLGNKTRWLTGGMDKKIFLWSFDGSFWGNQDDYTKVNHISIHTEHTSAVQGIYYNPHSEVLYSGGLDSRLVGWSLAEGRNTLPFERMEGKIRDISGIPTHPQLLLLGFAESKNQMRLWDERERKVVLTFGLNEGASEDSSRSDSTKYRHHSVHPNGYLVSLGHIRDGTVAIWDMRHTGVQQGPAQSLSGHTKRVIVAKFNEWRGKSSIISLGLDNSLVFTDYQLRTEEMPKQLR</sequence>
<dbReference type="Pfam" id="PF00400">
    <property type="entry name" value="WD40"/>
    <property type="match status" value="1"/>
</dbReference>
<feature type="region of interest" description="Disordered" evidence="3">
    <location>
        <begin position="23"/>
        <end position="55"/>
    </location>
</feature>
<dbReference type="OrthoDB" id="1897642at2759"/>
<dbReference type="PANTHER" id="PTHR47232:SF1">
    <property type="entry name" value="TRANSDUCIN FAMILY PROTEIN _ WD-40 REPEAT FAMILY PROTEIN"/>
    <property type="match status" value="1"/>
</dbReference>
<dbReference type="STRING" id="645134.A0A0L0HGN2"/>
<name>A0A0L0HGN2_SPIPD</name>
<dbReference type="PROSITE" id="PS50082">
    <property type="entry name" value="WD_REPEATS_2"/>
    <property type="match status" value="1"/>
</dbReference>
<dbReference type="GO" id="GO:0008270">
    <property type="term" value="F:zinc ion binding"/>
    <property type="evidence" value="ECO:0007669"/>
    <property type="project" value="UniProtKB-KW"/>
</dbReference>
<evidence type="ECO:0000313" key="5">
    <source>
        <dbReference type="EMBL" id="KND00243.1"/>
    </source>
</evidence>
<dbReference type="VEuPathDB" id="FungiDB:SPPG_04575"/>
<keyword evidence="1" id="KW-0479">Metal-binding</keyword>
<keyword evidence="6" id="KW-1185">Reference proteome</keyword>
<dbReference type="GeneID" id="27688017"/>
<reference evidence="5 6" key="1">
    <citation type="submission" date="2009-08" db="EMBL/GenBank/DDBJ databases">
        <title>The Genome Sequence of Spizellomyces punctatus strain DAOM BR117.</title>
        <authorList>
            <consortium name="The Broad Institute Genome Sequencing Platform"/>
            <person name="Russ C."/>
            <person name="Cuomo C."/>
            <person name="Shea T."/>
            <person name="Young S.K."/>
            <person name="Zeng Q."/>
            <person name="Koehrsen M."/>
            <person name="Haas B."/>
            <person name="Borodovsky M."/>
            <person name="Guigo R."/>
            <person name="Alvarado L."/>
            <person name="Berlin A."/>
            <person name="Bochicchio J."/>
            <person name="Borenstein D."/>
            <person name="Chapman S."/>
            <person name="Chen Z."/>
            <person name="Engels R."/>
            <person name="Freedman E."/>
            <person name="Gellesch M."/>
            <person name="Goldberg J."/>
            <person name="Griggs A."/>
            <person name="Gujja S."/>
            <person name="Heiman D."/>
            <person name="Hepburn T."/>
            <person name="Howarth C."/>
            <person name="Jen D."/>
            <person name="Larson L."/>
            <person name="Lewis B."/>
            <person name="Mehta T."/>
            <person name="Park D."/>
            <person name="Pearson M."/>
            <person name="Roberts A."/>
            <person name="Saif S."/>
            <person name="Shenoy N."/>
            <person name="Sisk P."/>
            <person name="Stolte C."/>
            <person name="Sykes S."/>
            <person name="Thomson T."/>
            <person name="Walk T."/>
            <person name="White J."/>
            <person name="Yandava C."/>
            <person name="Burger G."/>
            <person name="Gray M.W."/>
            <person name="Holland P.W.H."/>
            <person name="King N."/>
            <person name="Lang F.B.F."/>
            <person name="Roger A.J."/>
            <person name="Ruiz-Trillo I."/>
            <person name="Lander E."/>
            <person name="Nusbaum C."/>
        </authorList>
    </citation>
    <scope>NUCLEOTIDE SEQUENCE [LARGE SCALE GENOMIC DNA]</scope>
    <source>
        <strain evidence="5 6">DAOM BR117</strain>
    </source>
</reference>
<dbReference type="OMA" id="GFESICA"/>
<keyword evidence="2" id="KW-0853">WD repeat</keyword>
<proteinExistence type="predicted"/>